<gene>
    <name evidence="1" type="ORF">HMPREF9997_01858</name>
</gene>
<dbReference type="HOGENOM" id="CLU_2805143_0_0_11"/>
<dbReference type="AlphaFoldDB" id="L1MDU4"/>
<reference evidence="1 2" key="1">
    <citation type="submission" date="2012-05" db="EMBL/GenBank/DDBJ databases">
        <authorList>
            <person name="Weinstock G."/>
            <person name="Sodergren E."/>
            <person name="Lobos E.A."/>
            <person name="Fulton L."/>
            <person name="Fulton R."/>
            <person name="Courtney L."/>
            <person name="Fronick C."/>
            <person name="O'Laughlin M."/>
            <person name="Godfrey J."/>
            <person name="Wilson R.M."/>
            <person name="Miner T."/>
            <person name="Farmer C."/>
            <person name="Delehaunty K."/>
            <person name="Cordes M."/>
            <person name="Minx P."/>
            <person name="Tomlinson C."/>
            <person name="Chen J."/>
            <person name="Wollam A."/>
            <person name="Pepin K.H."/>
            <person name="Bhonagiri V."/>
            <person name="Zhang X."/>
            <person name="Suruliraj S."/>
            <person name="Warren W."/>
            <person name="Mitreva M."/>
            <person name="Mardis E.R."/>
            <person name="Wilson R.K."/>
        </authorList>
    </citation>
    <scope>NUCLEOTIDE SEQUENCE [LARGE SCALE GENOMIC DNA]</scope>
    <source>
        <strain evidence="1 2">F0235</strain>
    </source>
</reference>
<proteinExistence type="predicted"/>
<evidence type="ECO:0000313" key="1">
    <source>
        <dbReference type="EMBL" id="EKX89387.1"/>
    </source>
</evidence>
<sequence length="67" mass="7220">MASFATNSLAVEGVRVVDKPLLEFVAPELHAASAKGTVTTQIAATFTLLLNTSLVTPFLNLHNWFSF</sequence>
<accession>L1MDU4</accession>
<keyword evidence="2" id="KW-1185">Reference proteome</keyword>
<organism evidence="1 2">
    <name type="scientific">Corynebacterium durum F0235</name>
    <dbReference type="NCBI Taxonomy" id="1035195"/>
    <lineage>
        <taxon>Bacteria</taxon>
        <taxon>Bacillati</taxon>
        <taxon>Actinomycetota</taxon>
        <taxon>Actinomycetes</taxon>
        <taxon>Mycobacteriales</taxon>
        <taxon>Corynebacteriaceae</taxon>
        <taxon>Corynebacterium</taxon>
    </lineage>
</organism>
<dbReference type="STRING" id="1035195.HMPREF9997_01858"/>
<evidence type="ECO:0000313" key="2">
    <source>
        <dbReference type="Proteomes" id="UP000010445"/>
    </source>
</evidence>
<comment type="caution">
    <text evidence="1">The sequence shown here is derived from an EMBL/GenBank/DDBJ whole genome shotgun (WGS) entry which is preliminary data.</text>
</comment>
<name>L1MDU4_9CORY</name>
<dbReference type="EMBL" id="AMEM01000024">
    <property type="protein sequence ID" value="EKX89387.1"/>
    <property type="molecule type" value="Genomic_DNA"/>
</dbReference>
<protein>
    <submittedName>
        <fullName evidence="1">Uncharacterized protein</fullName>
    </submittedName>
</protein>
<dbReference type="Proteomes" id="UP000010445">
    <property type="component" value="Unassembled WGS sequence"/>
</dbReference>